<feature type="transmembrane region" description="Helical" evidence="5">
    <location>
        <begin position="30"/>
        <end position="58"/>
    </location>
</feature>
<keyword evidence="3 5" id="KW-1133">Transmembrane helix</keyword>
<evidence type="ECO:0000256" key="5">
    <source>
        <dbReference type="SAM" id="Phobius"/>
    </source>
</evidence>
<comment type="caution">
    <text evidence="6">The sequence shown here is derived from an EMBL/GenBank/DDBJ whole genome shotgun (WGS) entry which is preliminary data.</text>
</comment>
<keyword evidence="4 5" id="KW-0472">Membrane</keyword>
<organism evidence="6 7">
    <name type="scientific">Collinsella ihumii</name>
    <dbReference type="NCBI Taxonomy" id="1720204"/>
    <lineage>
        <taxon>Bacteria</taxon>
        <taxon>Bacillati</taxon>
        <taxon>Actinomycetota</taxon>
        <taxon>Coriobacteriia</taxon>
        <taxon>Coriobacteriales</taxon>
        <taxon>Coriobacteriaceae</taxon>
        <taxon>Collinsella</taxon>
    </lineage>
</organism>
<protein>
    <submittedName>
        <fullName evidence="6">Energy-coupling factor transporter transmembrane protein EcfT</fullName>
    </submittedName>
</protein>
<dbReference type="InterPro" id="IPR003339">
    <property type="entry name" value="ABC/ECF_trnsptr_transmembrane"/>
</dbReference>
<feature type="transmembrane region" description="Helical" evidence="5">
    <location>
        <begin position="243"/>
        <end position="266"/>
    </location>
</feature>
<evidence type="ECO:0000256" key="1">
    <source>
        <dbReference type="ARBA" id="ARBA00004141"/>
    </source>
</evidence>
<dbReference type="GO" id="GO:0005886">
    <property type="term" value="C:plasma membrane"/>
    <property type="evidence" value="ECO:0007669"/>
    <property type="project" value="UniProtKB-ARBA"/>
</dbReference>
<gene>
    <name evidence="6" type="ORF">K8U80_08320</name>
</gene>
<dbReference type="EMBL" id="DYVF01000049">
    <property type="protein sequence ID" value="HJG31382.1"/>
    <property type="molecule type" value="Genomic_DNA"/>
</dbReference>
<evidence type="ECO:0000256" key="3">
    <source>
        <dbReference type="ARBA" id="ARBA00022989"/>
    </source>
</evidence>
<dbReference type="CDD" id="cd16914">
    <property type="entry name" value="EcfT"/>
    <property type="match status" value="1"/>
</dbReference>
<evidence type="ECO:0000256" key="2">
    <source>
        <dbReference type="ARBA" id="ARBA00022692"/>
    </source>
</evidence>
<dbReference type="AlphaFoldDB" id="A0A921IQT9"/>
<reference evidence="6" key="1">
    <citation type="journal article" date="2021" name="PeerJ">
        <title>Extensive microbial diversity within the chicken gut microbiome revealed by metagenomics and culture.</title>
        <authorList>
            <person name="Gilroy R."/>
            <person name="Ravi A."/>
            <person name="Getino M."/>
            <person name="Pursley I."/>
            <person name="Horton D.L."/>
            <person name="Alikhan N.F."/>
            <person name="Baker D."/>
            <person name="Gharbi K."/>
            <person name="Hall N."/>
            <person name="Watson M."/>
            <person name="Adriaenssens E.M."/>
            <person name="Foster-Nyarko E."/>
            <person name="Jarju S."/>
            <person name="Secka A."/>
            <person name="Antonio M."/>
            <person name="Oren A."/>
            <person name="Chaudhuri R.R."/>
            <person name="La Ragione R."/>
            <person name="Hildebrand F."/>
            <person name="Pallen M.J."/>
        </authorList>
    </citation>
    <scope>NUCLEOTIDE SEQUENCE</scope>
    <source>
        <strain evidence="6">ChiGjej2B2-7701</strain>
    </source>
</reference>
<dbReference type="Pfam" id="PF02361">
    <property type="entry name" value="CbiQ"/>
    <property type="match status" value="1"/>
</dbReference>
<evidence type="ECO:0000256" key="4">
    <source>
        <dbReference type="ARBA" id="ARBA00023136"/>
    </source>
</evidence>
<proteinExistence type="predicted"/>
<dbReference type="Proteomes" id="UP000746751">
    <property type="component" value="Unassembled WGS sequence"/>
</dbReference>
<reference evidence="6" key="2">
    <citation type="submission" date="2021-09" db="EMBL/GenBank/DDBJ databases">
        <authorList>
            <person name="Gilroy R."/>
        </authorList>
    </citation>
    <scope>NUCLEOTIDE SEQUENCE</scope>
    <source>
        <strain evidence="6">ChiGjej2B2-7701</strain>
    </source>
</reference>
<keyword evidence="2 5" id="KW-0812">Transmembrane</keyword>
<name>A0A921IQT9_9ACTN</name>
<sequence length="267" mass="28274">MNEVFSFGSYYPGDSALHRLDPRTKLLGGIVFLLIALLARSFVALGAIAVFIAALYGAAHIPAGRALRSLAPLLVIVLVVAVLNLFTNHSGRVLAALGPLQISEGSLRSCAFTAARMLLMMCGMSLVTMTTMTLDLTSAVERLLAPFARIGLPAHELGMMLGIALRFMPQFATELMCTYRAQISRGAHVTAGPLGSVRMLSSISIPLFASIFRHAETLSAAMEARCYHGETGRTRLHPLRYRACDGVAAAILAALGACVVAIGVFAG</sequence>
<accession>A0A921IQT9</accession>
<comment type="subcellular location">
    <subcellularLocation>
        <location evidence="1">Membrane</location>
        <topology evidence="1">Multi-pass membrane protein</topology>
    </subcellularLocation>
</comment>
<dbReference type="PANTHER" id="PTHR33514:SF13">
    <property type="entry name" value="PROTEIN ABCI12, CHLOROPLASTIC"/>
    <property type="match status" value="1"/>
</dbReference>
<evidence type="ECO:0000313" key="6">
    <source>
        <dbReference type="EMBL" id="HJG31382.1"/>
    </source>
</evidence>
<evidence type="ECO:0000313" key="7">
    <source>
        <dbReference type="Proteomes" id="UP000746751"/>
    </source>
</evidence>
<feature type="transmembrane region" description="Helical" evidence="5">
    <location>
        <begin position="70"/>
        <end position="86"/>
    </location>
</feature>
<dbReference type="PANTHER" id="PTHR33514">
    <property type="entry name" value="PROTEIN ABCI12, CHLOROPLASTIC"/>
    <property type="match status" value="1"/>
</dbReference>